<keyword evidence="1" id="KW-0812">Transmembrane</keyword>
<gene>
    <name evidence="3" type="ordered locus">Sterm_3728</name>
</gene>
<name>D1ARS6_SEBTE</name>
<dbReference type="InterPro" id="IPR013830">
    <property type="entry name" value="SGNH_hydro"/>
</dbReference>
<dbReference type="STRING" id="526218.Sterm_3728"/>
<keyword evidence="1" id="KW-1133">Transmembrane helix</keyword>
<dbReference type="GO" id="GO:0004622">
    <property type="term" value="F:phosphatidylcholine lysophospholipase activity"/>
    <property type="evidence" value="ECO:0007669"/>
    <property type="project" value="TreeGrafter"/>
</dbReference>
<dbReference type="KEGG" id="str:Sterm_3728"/>
<sequence>MFIIFYYIIINTKLEDKVLKIKKYRWILIFIPVLGIAVLTASMISIKAYMRVFIQKRYENRLENWILTNKFIPEKSIVFIGDSITEDFMLDEYFPDFSVINRGIFGDTTLGVLGRMNESVYGLAPSKVFILIGTNDLEKTNDSPEIIAGRIIKITEKIRAERKNTKIYIQSVYPVNKTNNKKIKKTEIGKRNNEKISEINKLLEKAADGKTVIYIDIYRHLTDEENNLDIKYTIEGLHLNAEGYKKVSQLLLPYLKD</sequence>
<evidence type="ECO:0000256" key="1">
    <source>
        <dbReference type="SAM" id="Phobius"/>
    </source>
</evidence>
<dbReference type="InterPro" id="IPR036514">
    <property type="entry name" value="SGNH_hydro_sf"/>
</dbReference>
<dbReference type="Pfam" id="PF13472">
    <property type="entry name" value="Lipase_GDSL_2"/>
    <property type="match status" value="1"/>
</dbReference>
<organism evidence="3 4">
    <name type="scientific">Sebaldella termitidis (strain ATCC 33386 / NCTC 11300)</name>
    <dbReference type="NCBI Taxonomy" id="526218"/>
    <lineage>
        <taxon>Bacteria</taxon>
        <taxon>Fusobacteriati</taxon>
        <taxon>Fusobacteriota</taxon>
        <taxon>Fusobacteriia</taxon>
        <taxon>Fusobacteriales</taxon>
        <taxon>Leptotrichiaceae</taxon>
        <taxon>Sebaldella</taxon>
    </lineage>
</organism>
<dbReference type="InterPro" id="IPR051532">
    <property type="entry name" value="Ester_Hydrolysis_Enzymes"/>
</dbReference>
<dbReference type="Gene3D" id="3.40.50.1110">
    <property type="entry name" value="SGNH hydrolase"/>
    <property type="match status" value="1"/>
</dbReference>
<evidence type="ECO:0000313" key="3">
    <source>
        <dbReference type="EMBL" id="ACZ10562.1"/>
    </source>
</evidence>
<keyword evidence="4" id="KW-1185">Reference proteome</keyword>
<proteinExistence type="predicted"/>
<protein>
    <submittedName>
        <fullName evidence="3">Lipolytic protein G-D-S-L family</fullName>
    </submittedName>
</protein>
<dbReference type="AlphaFoldDB" id="D1ARS6"/>
<dbReference type="EMBL" id="CP001739">
    <property type="protein sequence ID" value="ACZ10562.1"/>
    <property type="molecule type" value="Genomic_DNA"/>
</dbReference>
<dbReference type="SUPFAM" id="SSF52266">
    <property type="entry name" value="SGNH hydrolase"/>
    <property type="match status" value="1"/>
</dbReference>
<dbReference type="Proteomes" id="UP000000845">
    <property type="component" value="Chromosome"/>
</dbReference>
<evidence type="ECO:0000259" key="2">
    <source>
        <dbReference type="Pfam" id="PF13472"/>
    </source>
</evidence>
<dbReference type="PANTHER" id="PTHR30383:SF5">
    <property type="entry name" value="SGNH HYDROLASE-TYPE ESTERASE DOMAIN-CONTAINING PROTEIN"/>
    <property type="match status" value="1"/>
</dbReference>
<feature type="domain" description="SGNH hydrolase-type esterase" evidence="2">
    <location>
        <begin position="79"/>
        <end position="245"/>
    </location>
</feature>
<reference evidence="4" key="1">
    <citation type="submission" date="2009-09" db="EMBL/GenBank/DDBJ databases">
        <title>The complete chromosome of Sebaldella termitidis ATCC 33386.</title>
        <authorList>
            <consortium name="US DOE Joint Genome Institute (JGI-PGF)"/>
            <person name="Lucas S."/>
            <person name="Copeland A."/>
            <person name="Lapidus A."/>
            <person name="Glavina del Rio T."/>
            <person name="Dalin E."/>
            <person name="Tice H."/>
            <person name="Bruce D."/>
            <person name="Goodwin L."/>
            <person name="Pitluck S."/>
            <person name="Kyrpides N."/>
            <person name="Mavromatis K."/>
            <person name="Ivanova N."/>
            <person name="Mikhailova N."/>
            <person name="Sims D."/>
            <person name="Meincke L."/>
            <person name="Brettin T."/>
            <person name="Detter J.C."/>
            <person name="Han C."/>
            <person name="Larimer F."/>
            <person name="Land M."/>
            <person name="Hauser L."/>
            <person name="Markowitz V."/>
            <person name="Cheng J.F."/>
            <person name="Hugenholtz P."/>
            <person name="Woyke T."/>
            <person name="Wu D."/>
            <person name="Eisen J.A."/>
        </authorList>
    </citation>
    <scope>NUCLEOTIDE SEQUENCE [LARGE SCALE GENOMIC DNA]</scope>
    <source>
        <strain evidence="4">ATCC 33386 / NCTC 11300</strain>
    </source>
</reference>
<evidence type="ECO:0000313" key="4">
    <source>
        <dbReference type="Proteomes" id="UP000000845"/>
    </source>
</evidence>
<dbReference type="HOGENOM" id="CLU_051989_6_2_0"/>
<dbReference type="eggNOG" id="COG2755">
    <property type="taxonomic scope" value="Bacteria"/>
</dbReference>
<reference evidence="3 4" key="2">
    <citation type="journal article" date="2010" name="Stand. Genomic Sci.">
        <title>Complete genome sequence of Sebaldella termitidis type strain (NCTC 11300).</title>
        <authorList>
            <person name="Harmon-Smith M."/>
            <person name="Celia L."/>
            <person name="Chertkov O."/>
            <person name="Lapidus A."/>
            <person name="Copeland A."/>
            <person name="Glavina Del Rio T."/>
            <person name="Nolan M."/>
            <person name="Lucas S."/>
            <person name="Tice H."/>
            <person name="Cheng J.F."/>
            <person name="Han C."/>
            <person name="Detter J.C."/>
            <person name="Bruce D."/>
            <person name="Goodwin L."/>
            <person name="Pitluck S."/>
            <person name="Pati A."/>
            <person name="Liolios K."/>
            <person name="Ivanova N."/>
            <person name="Mavromatis K."/>
            <person name="Mikhailova N."/>
            <person name="Chen A."/>
            <person name="Palaniappan K."/>
            <person name="Land M."/>
            <person name="Hauser L."/>
            <person name="Chang Y.J."/>
            <person name="Jeffries C.D."/>
            <person name="Brettin T."/>
            <person name="Goker M."/>
            <person name="Beck B."/>
            <person name="Bristow J."/>
            <person name="Eisen J.A."/>
            <person name="Markowitz V."/>
            <person name="Hugenholtz P."/>
            <person name="Kyrpides N.C."/>
            <person name="Klenk H.P."/>
            <person name="Chen F."/>
        </authorList>
    </citation>
    <scope>NUCLEOTIDE SEQUENCE [LARGE SCALE GENOMIC DNA]</scope>
    <source>
        <strain evidence="4">ATCC 33386 / NCTC 11300</strain>
    </source>
</reference>
<feature type="transmembrane region" description="Helical" evidence="1">
    <location>
        <begin position="24"/>
        <end position="46"/>
    </location>
</feature>
<keyword evidence="1" id="KW-0472">Membrane</keyword>
<dbReference type="PANTHER" id="PTHR30383">
    <property type="entry name" value="THIOESTERASE 1/PROTEASE 1/LYSOPHOSPHOLIPASE L1"/>
    <property type="match status" value="1"/>
</dbReference>
<accession>D1ARS6</accession>